<reference evidence="1" key="1">
    <citation type="submission" date="2022-07" db="EMBL/GenBank/DDBJ databases">
        <title>Phylogenomic reconstructions and comparative analyses of Kickxellomycotina fungi.</title>
        <authorList>
            <person name="Reynolds N.K."/>
            <person name="Stajich J.E."/>
            <person name="Barry K."/>
            <person name="Grigoriev I.V."/>
            <person name="Crous P."/>
            <person name="Smith M.E."/>
        </authorList>
    </citation>
    <scope>NUCLEOTIDE SEQUENCE</scope>
    <source>
        <strain evidence="1">RSA 861</strain>
    </source>
</reference>
<comment type="caution">
    <text evidence="1">The sequence shown here is derived from an EMBL/GenBank/DDBJ whole genome shotgun (WGS) entry which is preliminary data.</text>
</comment>
<dbReference type="Proteomes" id="UP001150569">
    <property type="component" value="Unassembled WGS sequence"/>
</dbReference>
<gene>
    <name evidence="1" type="ORF">IWQ60_006958</name>
</gene>
<sequence length="175" mass="19443">MPVKASRQKPFFPPATTTVNWVAFTQWATSLALSIGEDDNDLLFTGLGSVLPPMPLLPSNSWRRIAGEDWALTAPRCAGVTLTKVMAAESDVFGLECELEAKQQSVGDLKELSMWMTIGNDPDQVYPYDPAFNLDGVEKLNWEYYSCMTAVSLGRIHQLEHELEDADQLLASLFE</sequence>
<dbReference type="EMBL" id="JANBPT010000439">
    <property type="protein sequence ID" value="KAJ1920596.1"/>
    <property type="molecule type" value="Genomic_DNA"/>
</dbReference>
<name>A0A9W8A779_9FUNG</name>
<protein>
    <submittedName>
        <fullName evidence="1">Uncharacterized protein</fullName>
    </submittedName>
</protein>
<accession>A0A9W8A779</accession>
<keyword evidence="2" id="KW-1185">Reference proteome</keyword>
<proteinExistence type="predicted"/>
<evidence type="ECO:0000313" key="2">
    <source>
        <dbReference type="Proteomes" id="UP001150569"/>
    </source>
</evidence>
<evidence type="ECO:0000313" key="1">
    <source>
        <dbReference type="EMBL" id="KAJ1920596.1"/>
    </source>
</evidence>
<organism evidence="1 2">
    <name type="scientific">Tieghemiomyces parasiticus</name>
    <dbReference type="NCBI Taxonomy" id="78921"/>
    <lineage>
        <taxon>Eukaryota</taxon>
        <taxon>Fungi</taxon>
        <taxon>Fungi incertae sedis</taxon>
        <taxon>Zoopagomycota</taxon>
        <taxon>Kickxellomycotina</taxon>
        <taxon>Dimargaritomycetes</taxon>
        <taxon>Dimargaritales</taxon>
        <taxon>Dimargaritaceae</taxon>
        <taxon>Tieghemiomyces</taxon>
    </lineage>
</organism>
<dbReference type="AlphaFoldDB" id="A0A9W8A779"/>